<dbReference type="Gene3D" id="2.60.450.10">
    <property type="entry name" value="Lipopolysaccharide (LPS) transport protein A like domain"/>
    <property type="match status" value="2"/>
</dbReference>
<evidence type="ECO:0000256" key="1">
    <source>
        <dbReference type="ARBA" id="ARBA00022729"/>
    </source>
</evidence>
<proteinExistence type="predicted"/>
<feature type="compositionally biased region" description="Basic and acidic residues" evidence="2">
    <location>
        <begin position="363"/>
        <end position="380"/>
    </location>
</feature>
<feature type="chain" id="PRO_5035237885" description="Organic solvent tolerance-like N-terminal domain-containing protein" evidence="3">
    <location>
        <begin position="32"/>
        <end position="387"/>
    </location>
</feature>
<feature type="compositionally biased region" description="Low complexity" evidence="2">
    <location>
        <begin position="111"/>
        <end position="122"/>
    </location>
</feature>
<gene>
    <name evidence="5" type="ORF">ENY07_07395</name>
</gene>
<accession>A0A8J4HCI1</accession>
<evidence type="ECO:0000259" key="4">
    <source>
        <dbReference type="Pfam" id="PF03968"/>
    </source>
</evidence>
<dbReference type="InterPro" id="IPR005653">
    <property type="entry name" value="OstA-like_N"/>
</dbReference>
<feature type="region of interest" description="Disordered" evidence="2">
    <location>
        <begin position="92"/>
        <end position="128"/>
    </location>
</feature>
<reference evidence="5" key="1">
    <citation type="journal article" date="2020" name="mSystems">
        <title>Genome- and Community-Level Interaction Insights into Carbon Utilization and Element Cycling Functions of Hydrothermarchaeota in Hydrothermal Sediment.</title>
        <authorList>
            <person name="Zhou Z."/>
            <person name="Liu Y."/>
            <person name="Xu W."/>
            <person name="Pan J."/>
            <person name="Luo Z.H."/>
            <person name="Li M."/>
        </authorList>
    </citation>
    <scope>NUCLEOTIDE SEQUENCE</scope>
    <source>
        <strain evidence="5">SpSt-997</strain>
    </source>
</reference>
<dbReference type="GO" id="GO:0015920">
    <property type="term" value="P:lipopolysaccharide transport"/>
    <property type="evidence" value="ECO:0007669"/>
    <property type="project" value="TreeGrafter"/>
</dbReference>
<dbReference type="InterPro" id="IPR052037">
    <property type="entry name" value="LPS_export_LptA"/>
</dbReference>
<keyword evidence="1 3" id="KW-0732">Signal</keyword>
<dbReference type="GO" id="GO:0009279">
    <property type="term" value="C:cell outer membrane"/>
    <property type="evidence" value="ECO:0007669"/>
    <property type="project" value="TreeGrafter"/>
</dbReference>
<dbReference type="EMBL" id="DTQM01000146">
    <property type="protein sequence ID" value="HGC43030.1"/>
    <property type="molecule type" value="Genomic_DNA"/>
</dbReference>
<dbReference type="PANTHER" id="PTHR36504:SF1">
    <property type="entry name" value="LIPOPOLYSACCHARIDE EXPORT SYSTEM PROTEIN LPTA"/>
    <property type="match status" value="1"/>
</dbReference>
<dbReference type="GO" id="GO:0030288">
    <property type="term" value="C:outer membrane-bounded periplasmic space"/>
    <property type="evidence" value="ECO:0007669"/>
    <property type="project" value="TreeGrafter"/>
</dbReference>
<evidence type="ECO:0000256" key="3">
    <source>
        <dbReference type="SAM" id="SignalP"/>
    </source>
</evidence>
<dbReference type="AlphaFoldDB" id="A0A8J4HCI1"/>
<comment type="caution">
    <text evidence="5">The sequence shown here is derived from an EMBL/GenBank/DDBJ whole genome shotgun (WGS) entry which is preliminary data.</text>
</comment>
<feature type="domain" description="Organic solvent tolerance-like N-terminal" evidence="4">
    <location>
        <begin position="182"/>
        <end position="333"/>
    </location>
</feature>
<feature type="domain" description="Organic solvent tolerance-like N-terminal" evidence="4">
    <location>
        <begin position="50"/>
        <end position="181"/>
    </location>
</feature>
<dbReference type="PANTHER" id="PTHR36504">
    <property type="entry name" value="LIPOPOLYSACCHARIDE EXPORT SYSTEM PROTEIN LPTA"/>
    <property type="match status" value="1"/>
</dbReference>
<protein>
    <recommendedName>
        <fullName evidence="4">Organic solvent tolerance-like N-terminal domain-containing protein</fullName>
    </recommendedName>
</protein>
<feature type="signal peptide" evidence="3">
    <location>
        <begin position="1"/>
        <end position="31"/>
    </location>
</feature>
<evidence type="ECO:0000256" key="2">
    <source>
        <dbReference type="SAM" id="MobiDB-lite"/>
    </source>
</evidence>
<feature type="region of interest" description="Disordered" evidence="2">
    <location>
        <begin position="349"/>
        <end position="387"/>
    </location>
</feature>
<feature type="compositionally biased region" description="Low complexity" evidence="2">
    <location>
        <begin position="233"/>
        <end position="266"/>
    </location>
</feature>
<sequence length="387" mass="39956">MKGGTLRACAMRAAVLAAVVLALLAPRGLRAQPIDMSHGGPITVTARDGMDWRQNDQEVVARGDAKAVRDNVTVTADVLIAHYRKKVNAQTAAAQAAPGGGAPAPPPPAKPAANGGATPPGVDDSGGNEIYRLEAVGHVHIYTATDQAWGDKGVYDMDQAVLILTGNHLKLTTPQDIVTARDAMEYYSQTRISIARGNAVVVTSDGRRIAADTLVSYSAPPDQAPPGQTTPEQKSSGPSGSAKPAPGKAPGAQAADAGKPPAQGDDLAAASGKLKRVEAYGNVDIRTVTDTVYGDRGVYLPDTGKARILGHVRVTRGQNQVDGVAADIDMKTGVSTMLSSTDQRVHGLIMPNEATGDGGKAGDSGKDQKDKKKSKNEKPDTTPAASP</sequence>
<organism evidence="5">
    <name type="scientific">Acidicaldus sp</name>
    <dbReference type="NCBI Taxonomy" id="1872105"/>
    <lineage>
        <taxon>Bacteria</taxon>
        <taxon>Pseudomonadati</taxon>
        <taxon>Pseudomonadota</taxon>
        <taxon>Alphaproteobacteria</taxon>
        <taxon>Acetobacterales</taxon>
        <taxon>Acetobacteraceae</taxon>
        <taxon>Acidicaldus</taxon>
    </lineage>
</organism>
<feature type="region of interest" description="Disordered" evidence="2">
    <location>
        <begin position="217"/>
        <end position="267"/>
    </location>
</feature>
<dbReference type="GO" id="GO:0017089">
    <property type="term" value="F:glycolipid transfer activity"/>
    <property type="evidence" value="ECO:0007669"/>
    <property type="project" value="TreeGrafter"/>
</dbReference>
<evidence type="ECO:0000313" key="5">
    <source>
        <dbReference type="EMBL" id="HGC43030.1"/>
    </source>
</evidence>
<name>A0A8J4HCI1_9PROT</name>
<dbReference type="Pfam" id="PF03968">
    <property type="entry name" value="LptD_N"/>
    <property type="match status" value="2"/>
</dbReference>